<sequence length="685" mass="74237">MSSIKTSFIPMSDVIVLSIQDTALRKMLKYQSSGLEAFLSHVSLGSGNYEQSAHTGSMAMPWGDFPILNSYVDTDHHRLVLTVLGRVEQEKAVTELGLYDLDGELFAIASQPAGHFFKTQVGVYFTFAVSLAMDQIPFGQKIKLAFSHQQQLLQALIALHTQHKNPHPQYIKFMASVITDHLAVENPHPQYAMRTEADSAIKEYLDMISRLMGLYVGLLSFECFAGLMVAGSNNTITLDNFNGSLLNKYPVLINPESAHEAWNISREAKKFTFSVFNRSLINRVGYSGALNWLVLPLADDLELAGLLMPELLASGVQSSSGSLEVKRPNNTDVDYSQCVFLMCPAGVHEAWSITRESSKFKAAIFNRTGRDRTSYSGDVSFAILEKKAGAVPAMFPGVLMSGVSENGDFQINRPDGVKWDFNNPSYVLMVTPEGMHEAWKITRETDKFKVSVFNRADTSQVAYTGKVNWAVFMKEPEQQKKIYRVGQHKITIEPEQTIIVELFGAGGGGGGSRYTGVSFLCPGENGGDTQLKTALKTLLAGGGIGGIGGWWGNGSHMSEGEGGPGGTNKINVSKQDDLLITIEENKDGIHGIVNRWSPQTRTIGYSSLGYSDSNDGGTGAWGIGDESRSGGGSGGTGGYIRAKVQNTAKSQVTIDLDVGKAGAGWTETLNHGENGADGFAVITFL</sequence>
<proteinExistence type="predicted"/>
<dbReference type="RefSeq" id="WP_121523527.1">
    <property type="nucleotide sequence ID" value="NZ_RCHC01000019.1"/>
</dbReference>
<dbReference type="Proteomes" id="UP000280271">
    <property type="component" value="Unassembled WGS sequence"/>
</dbReference>
<dbReference type="EMBL" id="RCHC01000019">
    <property type="protein sequence ID" value="RLL19002.1"/>
    <property type="molecule type" value="Genomic_DNA"/>
</dbReference>
<reference evidence="1 2" key="1">
    <citation type="submission" date="2018-09" db="EMBL/GenBank/DDBJ databases">
        <title>The draft genome of Acinetobacter sp. strains.</title>
        <authorList>
            <person name="Qin J."/>
            <person name="Feng Y."/>
            <person name="Zong Z."/>
        </authorList>
    </citation>
    <scope>NUCLEOTIDE SEQUENCE [LARGE SCALE GENOMIC DNA]</scope>
    <source>
        <strain evidence="1 2">WCHAc060005</strain>
    </source>
</reference>
<evidence type="ECO:0000313" key="1">
    <source>
        <dbReference type="EMBL" id="RLL19002.1"/>
    </source>
</evidence>
<name>A0ABX9TSK6_9GAMM</name>
<gene>
    <name evidence="1" type="ORF">D9K81_14695</name>
</gene>
<comment type="caution">
    <text evidence="1">The sequence shown here is derived from an EMBL/GenBank/DDBJ whole genome shotgun (WGS) entry which is preliminary data.</text>
</comment>
<evidence type="ECO:0000313" key="2">
    <source>
        <dbReference type="Proteomes" id="UP000280271"/>
    </source>
</evidence>
<keyword evidence="2" id="KW-1185">Reference proteome</keyword>
<protein>
    <submittedName>
        <fullName evidence="1">Uncharacterized protein</fullName>
    </submittedName>
</protein>
<organism evidence="1 2">
    <name type="scientific">Acinetobacter chengduensis</name>
    <dbReference type="NCBI Taxonomy" id="2420890"/>
    <lineage>
        <taxon>Bacteria</taxon>
        <taxon>Pseudomonadati</taxon>
        <taxon>Pseudomonadota</taxon>
        <taxon>Gammaproteobacteria</taxon>
        <taxon>Moraxellales</taxon>
        <taxon>Moraxellaceae</taxon>
        <taxon>Acinetobacter</taxon>
    </lineage>
</organism>
<accession>A0ABX9TSK6</accession>